<dbReference type="GO" id="GO:0016798">
    <property type="term" value="F:hydrolase activity, acting on glycosyl bonds"/>
    <property type="evidence" value="ECO:0007669"/>
    <property type="project" value="UniProtKB-KW"/>
</dbReference>
<reference evidence="4" key="2">
    <citation type="journal article" date="2021" name="PeerJ">
        <title>Extensive microbial diversity within the chicken gut microbiome revealed by metagenomics and culture.</title>
        <authorList>
            <person name="Gilroy R."/>
            <person name="Ravi A."/>
            <person name="Getino M."/>
            <person name="Pursley I."/>
            <person name="Horton D.L."/>
            <person name="Alikhan N.F."/>
            <person name="Baker D."/>
            <person name="Gharbi K."/>
            <person name="Hall N."/>
            <person name="Watson M."/>
            <person name="Adriaenssens E.M."/>
            <person name="Foster-Nyarko E."/>
            <person name="Jarju S."/>
            <person name="Secka A."/>
            <person name="Antonio M."/>
            <person name="Oren A."/>
            <person name="Chaudhuri R.R."/>
            <person name="La Ragione R."/>
            <person name="Hildebrand F."/>
            <person name="Pallen M.J."/>
        </authorList>
    </citation>
    <scope>NUCLEOTIDE SEQUENCE</scope>
    <source>
        <strain evidence="4">18911</strain>
    </source>
</reference>
<comment type="caution">
    <text evidence="4">The sequence shown here is derived from an EMBL/GenBank/DDBJ whole genome shotgun (WGS) entry which is preliminary data.</text>
</comment>
<accession>A0A9D1MGS0</accession>
<dbReference type="InterPro" id="IPR045857">
    <property type="entry name" value="O16G_dom_2"/>
</dbReference>
<dbReference type="Pfam" id="PF00128">
    <property type="entry name" value="Alpha-amylase"/>
    <property type="match status" value="1"/>
</dbReference>
<gene>
    <name evidence="4" type="ORF">IAB05_00735</name>
</gene>
<evidence type="ECO:0000313" key="5">
    <source>
        <dbReference type="Proteomes" id="UP000824094"/>
    </source>
</evidence>
<dbReference type="PANTHER" id="PTHR10357">
    <property type="entry name" value="ALPHA-AMYLASE FAMILY MEMBER"/>
    <property type="match status" value="1"/>
</dbReference>
<dbReference type="SMART" id="SM00642">
    <property type="entry name" value="Aamy"/>
    <property type="match status" value="1"/>
</dbReference>
<name>A0A9D1MGS0_9FIRM</name>
<protein>
    <submittedName>
        <fullName evidence="4">Glycoside hydrolase family 13 protein</fullName>
    </submittedName>
</protein>
<dbReference type="InterPro" id="IPR017853">
    <property type="entry name" value="GH"/>
</dbReference>
<reference evidence="4" key="1">
    <citation type="submission" date="2020-10" db="EMBL/GenBank/DDBJ databases">
        <authorList>
            <person name="Gilroy R."/>
        </authorList>
    </citation>
    <scope>NUCLEOTIDE SEQUENCE</scope>
    <source>
        <strain evidence="4">18911</strain>
    </source>
</reference>
<dbReference type="SUPFAM" id="SSF51445">
    <property type="entry name" value="(Trans)glycosidases"/>
    <property type="match status" value="1"/>
</dbReference>
<evidence type="ECO:0000313" key="4">
    <source>
        <dbReference type="EMBL" id="HIU59895.1"/>
    </source>
</evidence>
<dbReference type="PANTHER" id="PTHR10357:SF210">
    <property type="entry name" value="MALTODEXTRIN GLUCOSIDASE"/>
    <property type="match status" value="1"/>
</dbReference>
<keyword evidence="2" id="KW-0326">Glycosidase</keyword>
<sequence length="568" mass="64528">MLKFDSRDTRYKKPFGAVAAGTTVYFKFPVSADIGATEVALIYRGAEEGKLTLKRLGDVDGYTVFTGAAVFNTPGVCYYRFEIHSVRGTLYAGRVGDDGKATVGEWLKEWQLTVYDPSFKTADWLKGKIIYHIFPDRFCRVEDGRRPAYGKFKSWGKELTIFDPDGIYRADDFYGGNIKGVLTRLPYLKSLGVGAIYFSPVFDSHSNHRYDTGDYMKIDPLFGSEEEFKMLISECEKQGIGIILDGVFNHTGADSIYFNKFGRYPGIGAYQSKSSPYYPWYTFTKYPDEYACWWGVTVVPTVRRDCEEFQNYIAGPGGVIEKWTELGVKGWRLDVADELSTAFLEKIRAKVKSLGDVALIGEVWEDASTKVSYGEKRSYLFGRQLDGTMNYPFRTAILSLFKDRNAENFVDSVMTIAENYPHDALYQSMSLLGTHDTVRIITALGGNHNMRTKAERLHFRMPLAEYKSAARAVKTASAIQYFLPGLPTIYYGDEIGMQGYEDPINRRPYAYGYEDPELLAHYRYLGKIHAEFPQEFSIGCGRNYISITRGKYTLHVYLENMSYTITNS</sequence>
<evidence type="ECO:0000256" key="1">
    <source>
        <dbReference type="ARBA" id="ARBA00022801"/>
    </source>
</evidence>
<dbReference type="EMBL" id="DVNF01000029">
    <property type="protein sequence ID" value="HIU59895.1"/>
    <property type="molecule type" value="Genomic_DNA"/>
</dbReference>
<dbReference type="GO" id="GO:0005975">
    <property type="term" value="P:carbohydrate metabolic process"/>
    <property type="evidence" value="ECO:0007669"/>
    <property type="project" value="InterPro"/>
</dbReference>
<dbReference type="Proteomes" id="UP000824094">
    <property type="component" value="Unassembled WGS sequence"/>
</dbReference>
<keyword evidence="1 4" id="KW-0378">Hydrolase</keyword>
<organism evidence="4 5">
    <name type="scientific">Candidatus Stercoripulliclostridium merdigallinarum</name>
    <dbReference type="NCBI Taxonomy" id="2840951"/>
    <lineage>
        <taxon>Bacteria</taxon>
        <taxon>Bacillati</taxon>
        <taxon>Bacillota</taxon>
        <taxon>Clostridia</taxon>
        <taxon>Eubacteriales</taxon>
        <taxon>Candidatus Stercoripulliclostridium</taxon>
    </lineage>
</organism>
<dbReference type="Gene3D" id="3.20.20.80">
    <property type="entry name" value="Glycosidases"/>
    <property type="match status" value="1"/>
</dbReference>
<proteinExistence type="predicted"/>
<evidence type="ECO:0000256" key="2">
    <source>
        <dbReference type="ARBA" id="ARBA00023295"/>
    </source>
</evidence>
<dbReference type="Gene3D" id="3.90.400.10">
    <property type="entry name" value="Oligo-1,6-glucosidase, Domain 2"/>
    <property type="match status" value="1"/>
</dbReference>
<dbReference type="InterPro" id="IPR006047">
    <property type="entry name" value="GH13_cat_dom"/>
</dbReference>
<evidence type="ECO:0000259" key="3">
    <source>
        <dbReference type="SMART" id="SM00642"/>
    </source>
</evidence>
<dbReference type="CDD" id="cd11338">
    <property type="entry name" value="AmyAc_CMD"/>
    <property type="match status" value="1"/>
</dbReference>
<dbReference type="AlphaFoldDB" id="A0A9D1MGS0"/>
<feature type="domain" description="Glycosyl hydrolase family 13 catalytic" evidence="3">
    <location>
        <begin position="132"/>
        <end position="529"/>
    </location>
</feature>